<feature type="transmembrane region" description="Helical" evidence="1">
    <location>
        <begin position="7"/>
        <end position="29"/>
    </location>
</feature>
<evidence type="ECO:0000313" key="2">
    <source>
        <dbReference type="EMBL" id="GFH40182.1"/>
    </source>
</evidence>
<dbReference type="Proteomes" id="UP000475928">
    <property type="component" value="Unassembled WGS sequence"/>
</dbReference>
<protein>
    <recommendedName>
        <fullName evidence="4">DUF4059 domain-containing protein</fullName>
    </recommendedName>
</protein>
<evidence type="ECO:0008006" key="4">
    <source>
        <dbReference type="Google" id="ProtNLM"/>
    </source>
</evidence>
<keyword evidence="1" id="KW-0472">Membrane</keyword>
<proteinExistence type="predicted"/>
<dbReference type="InterPro" id="IPR025134">
    <property type="entry name" value="DUF4059"/>
</dbReference>
<dbReference type="EMBL" id="BLLH01000002">
    <property type="protein sequence ID" value="GFH40182.1"/>
    <property type="molecule type" value="Genomic_DNA"/>
</dbReference>
<sequence>MQAVLSIYLKSLLISAVFVIIVSGIYMLGVISRSYNQPKNVRQNRIFDILLIDILTIPVLSFAVVAVLIILKAR</sequence>
<evidence type="ECO:0000313" key="3">
    <source>
        <dbReference type="Proteomes" id="UP000475928"/>
    </source>
</evidence>
<feature type="transmembrane region" description="Helical" evidence="1">
    <location>
        <begin position="49"/>
        <end position="71"/>
    </location>
</feature>
<organism evidence="2 3">
    <name type="scientific">Pseudolactococcus insecticola</name>
    <dbReference type="NCBI Taxonomy" id="2709158"/>
    <lineage>
        <taxon>Bacteria</taxon>
        <taxon>Bacillati</taxon>
        <taxon>Bacillota</taxon>
        <taxon>Bacilli</taxon>
        <taxon>Lactobacillales</taxon>
        <taxon>Streptococcaceae</taxon>
        <taxon>Pseudolactococcus</taxon>
    </lineage>
</organism>
<reference evidence="2 3" key="1">
    <citation type="submission" date="2020-02" db="EMBL/GenBank/DDBJ databases">
        <title>Draft genome sequence of Lactococcus sp. Hs20B0-1.</title>
        <authorList>
            <person name="Noda S."/>
            <person name="Yuki M."/>
            <person name="Ohkuma M."/>
        </authorList>
    </citation>
    <scope>NUCLEOTIDE SEQUENCE [LARGE SCALE GENOMIC DNA]</scope>
    <source>
        <strain evidence="2 3">Hs20B0-1</strain>
    </source>
</reference>
<accession>A0A6A0B4R2</accession>
<gene>
    <name evidence="2" type="ORF">Hs20B_05800</name>
</gene>
<evidence type="ECO:0000256" key="1">
    <source>
        <dbReference type="SAM" id="Phobius"/>
    </source>
</evidence>
<keyword evidence="1" id="KW-1133">Transmembrane helix</keyword>
<keyword evidence="1" id="KW-0812">Transmembrane</keyword>
<name>A0A6A0B4R2_9LACT</name>
<dbReference type="RefSeq" id="WP_172355484.1">
    <property type="nucleotide sequence ID" value="NZ_BLLH01000002.1"/>
</dbReference>
<dbReference type="Pfam" id="PF13268">
    <property type="entry name" value="DUF4059"/>
    <property type="match status" value="1"/>
</dbReference>
<keyword evidence="3" id="KW-1185">Reference proteome</keyword>
<comment type="caution">
    <text evidence="2">The sequence shown here is derived from an EMBL/GenBank/DDBJ whole genome shotgun (WGS) entry which is preliminary data.</text>
</comment>
<dbReference type="AlphaFoldDB" id="A0A6A0B4R2"/>